<protein>
    <submittedName>
        <fullName evidence="3">RNA-binding protein</fullName>
    </submittedName>
    <submittedName>
        <fullName evidence="2">YlxR family protein</fullName>
    </submittedName>
</protein>
<dbReference type="PANTHER" id="PTHR34215:SF1">
    <property type="entry name" value="YLXR DOMAIN-CONTAINING PROTEIN"/>
    <property type="match status" value="1"/>
</dbReference>
<dbReference type="SUPFAM" id="SSF64376">
    <property type="entry name" value="YlxR-like"/>
    <property type="match status" value="1"/>
</dbReference>
<dbReference type="NCBIfam" id="NF047356">
    <property type="entry name" value="RNA_bind_RnpM"/>
    <property type="match status" value="1"/>
</dbReference>
<dbReference type="Pfam" id="PF04296">
    <property type="entry name" value="YlxR"/>
    <property type="match status" value="1"/>
</dbReference>
<evidence type="ECO:0000313" key="4">
    <source>
        <dbReference type="Proteomes" id="UP000195447"/>
    </source>
</evidence>
<sequence length="86" mass="9893">MRKIPMRKCVVTQERFPKKELIRVVRTPESEVVVDLTGKKNGHGAYVQKSEETILKAKKNKALAKALETEIPESVYDELLELVREK</sequence>
<organism evidence="3 4">
    <name type="scientific">Faecalitalea cylindroides</name>
    <dbReference type="NCBI Taxonomy" id="39483"/>
    <lineage>
        <taxon>Bacteria</taxon>
        <taxon>Bacillati</taxon>
        <taxon>Bacillota</taxon>
        <taxon>Erysipelotrichia</taxon>
        <taxon>Erysipelotrichales</taxon>
        <taxon>Erysipelotrichaceae</taxon>
        <taxon>Faecalitalea</taxon>
    </lineage>
</organism>
<gene>
    <name evidence="3" type="ORF">B5F14_07440</name>
    <name evidence="2" type="ORF">POG00_05875</name>
</gene>
<accession>A0A1Y3VS11</accession>
<dbReference type="InterPro" id="IPR035931">
    <property type="entry name" value="YlxR-like_sf"/>
</dbReference>
<evidence type="ECO:0000313" key="3">
    <source>
        <dbReference type="EMBL" id="OUP59374.1"/>
    </source>
</evidence>
<dbReference type="InterPro" id="IPR037465">
    <property type="entry name" value="YlxR"/>
</dbReference>
<keyword evidence="4" id="KW-1185">Reference proteome</keyword>
<dbReference type="GeneID" id="79876701"/>
<dbReference type="EMBL" id="JAQNCK010000013">
    <property type="protein sequence ID" value="MDC0828239.1"/>
    <property type="molecule type" value="Genomic_DNA"/>
</dbReference>
<evidence type="ECO:0000259" key="1">
    <source>
        <dbReference type="Pfam" id="PF04296"/>
    </source>
</evidence>
<evidence type="ECO:0000313" key="2">
    <source>
        <dbReference type="EMBL" id="MDC0828239.1"/>
    </source>
</evidence>
<name>A0A1Y3VS11_9FIRM</name>
<dbReference type="AlphaFoldDB" id="A0A1Y3VS11"/>
<dbReference type="RefSeq" id="WP_022355291.1">
    <property type="nucleotide sequence ID" value="NZ_CABKSV010000035.1"/>
</dbReference>
<dbReference type="CDD" id="cd00279">
    <property type="entry name" value="YlxR"/>
    <property type="match status" value="1"/>
</dbReference>
<dbReference type="InterPro" id="IPR007393">
    <property type="entry name" value="YlxR_dom"/>
</dbReference>
<dbReference type="EMBL" id="NFKM01000014">
    <property type="protein sequence ID" value="OUP59374.1"/>
    <property type="molecule type" value="Genomic_DNA"/>
</dbReference>
<comment type="caution">
    <text evidence="3">The sequence shown here is derived from an EMBL/GenBank/DDBJ whole genome shotgun (WGS) entry which is preliminary data.</text>
</comment>
<feature type="domain" description="YlxR" evidence="1">
    <location>
        <begin position="7"/>
        <end position="79"/>
    </location>
</feature>
<reference evidence="4" key="1">
    <citation type="submission" date="2017-04" db="EMBL/GenBank/DDBJ databases">
        <title>Function of individual gut microbiota members based on whole genome sequencing of pure cultures obtained from chicken caecum.</title>
        <authorList>
            <person name="Medvecky M."/>
            <person name="Cejkova D."/>
            <person name="Polansky O."/>
            <person name="Karasova D."/>
            <person name="Kubasova T."/>
            <person name="Cizek A."/>
            <person name="Rychlik I."/>
        </authorList>
    </citation>
    <scope>NUCLEOTIDE SEQUENCE [LARGE SCALE GENOMIC DNA]</scope>
    <source>
        <strain evidence="4">An178</strain>
    </source>
</reference>
<proteinExistence type="predicted"/>
<dbReference type="Proteomes" id="UP000195447">
    <property type="component" value="Unassembled WGS sequence"/>
</dbReference>
<dbReference type="PANTHER" id="PTHR34215">
    <property type="entry name" value="BLL0784 PROTEIN"/>
    <property type="match status" value="1"/>
</dbReference>
<dbReference type="Proteomes" id="UP001220658">
    <property type="component" value="Unassembled WGS sequence"/>
</dbReference>
<reference evidence="2" key="3">
    <citation type="submission" date="2023-01" db="EMBL/GenBank/DDBJ databases">
        <title>Human gut microbiome strain richness.</title>
        <authorList>
            <person name="Chen-Liaw A."/>
        </authorList>
    </citation>
    <scope>NUCLEOTIDE SEQUENCE</scope>
    <source>
        <strain evidence="2">D55st1_G4_D55t1_190419</strain>
    </source>
</reference>
<dbReference type="Gene3D" id="3.30.1230.10">
    <property type="entry name" value="YlxR-like"/>
    <property type="match status" value="1"/>
</dbReference>
<reference evidence="3" key="2">
    <citation type="journal article" date="2018" name="BMC Genomics">
        <title>Whole genome sequencing and function prediction of 133 gut anaerobes isolated from chicken caecum in pure cultures.</title>
        <authorList>
            <person name="Medvecky M."/>
            <person name="Cejkova D."/>
            <person name="Polansky O."/>
            <person name="Karasova D."/>
            <person name="Kubasova T."/>
            <person name="Cizek A."/>
            <person name="Rychlik I."/>
        </authorList>
    </citation>
    <scope>NUCLEOTIDE SEQUENCE</scope>
    <source>
        <strain evidence="3">An178</strain>
    </source>
</reference>